<evidence type="ECO:0000313" key="6">
    <source>
        <dbReference type="Proteomes" id="UP000590225"/>
    </source>
</evidence>
<dbReference type="Gene3D" id="1.10.3290.10">
    <property type="entry name" value="Fido-like domain"/>
    <property type="match status" value="1"/>
</dbReference>
<dbReference type="PROSITE" id="PS51459">
    <property type="entry name" value="FIDO"/>
    <property type="match status" value="1"/>
</dbReference>
<gene>
    <name evidence="5" type="ORF">FHW23_002728</name>
</gene>
<protein>
    <submittedName>
        <fullName evidence="5">Fic family protein</fullName>
    </submittedName>
</protein>
<feature type="domain" description="Fido" evidence="4">
    <location>
        <begin position="138"/>
        <end position="287"/>
    </location>
</feature>
<dbReference type="Proteomes" id="UP000590225">
    <property type="component" value="Unassembled WGS sequence"/>
</dbReference>
<comment type="caution">
    <text evidence="5">The sequence shown here is derived from an EMBL/GenBank/DDBJ whole genome shotgun (WGS) entry which is preliminary data.</text>
</comment>
<keyword evidence="2" id="KW-0067">ATP-binding</keyword>
<feature type="binding site" evidence="2">
    <location>
        <begin position="227"/>
        <end position="234"/>
    </location>
    <ligand>
        <name>ATP</name>
        <dbReference type="ChEBI" id="CHEBI:30616"/>
    </ligand>
</feature>
<name>A0AAW3T9N8_9MICO</name>
<evidence type="ECO:0000259" key="4">
    <source>
        <dbReference type="PROSITE" id="PS51459"/>
    </source>
</evidence>
<dbReference type="Pfam" id="PF02661">
    <property type="entry name" value="Fic"/>
    <property type="match status" value="1"/>
</dbReference>
<keyword evidence="2" id="KW-0547">Nucleotide-binding</keyword>
<evidence type="ECO:0000256" key="2">
    <source>
        <dbReference type="PIRSR" id="PIRSR640198-2"/>
    </source>
</evidence>
<feature type="active site" evidence="1">
    <location>
        <position position="223"/>
    </location>
</feature>
<reference evidence="5 6" key="1">
    <citation type="submission" date="2020-07" db="EMBL/GenBank/DDBJ databases">
        <title>Above-ground endophytic microbial communities from plants in different locations in the United States.</title>
        <authorList>
            <person name="Frank C."/>
        </authorList>
    </citation>
    <scope>NUCLEOTIDE SEQUENCE [LARGE SCALE GENOMIC DNA]</scope>
    <source>
        <strain evidence="5 6">WPL5_2</strain>
    </source>
</reference>
<evidence type="ECO:0000256" key="1">
    <source>
        <dbReference type="PIRSR" id="PIRSR640198-1"/>
    </source>
</evidence>
<dbReference type="EMBL" id="JACGXP010000004">
    <property type="protein sequence ID" value="MBA8991459.1"/>
    <property type="molecule type" value="Genomic_DNA"/>
</dbReference>
<dbReference type="InterPro" id="IPR040198">
    <property type="entry name" value="Fido_containing"/>
</dbReference>
<dbReference type="AlphaFoldDB" id="A0AAW3T9N8"/>
<dbReference type="PANTHER" id="PTHR13504:SF38">
    <property type="entry name" value="FIDO DOMAIN-CONTAINING PROTEIN"/>
    <property type="match status" value="1"/>
</dbReference>
<sequence length="402" mass="43292">MPRNEHPWPAHTTTTLPWRSAVRGPRPDRETASISASVPPRIADAQWTPDADTAALLDRAATAVRDLDEHHGTGLTVLGGVLDRTEAVASSRIEDESATLDDVARAAVGIRANSSATAMVRAGGAIDGLIAAAGSGTITEDALLAAHLRLMRDDPVDGRYAGRWRDVQNWIGGGPTPRLARHVPPPPELVPDLMNDLFAFLHRRDLHPIAQAAIAHAQFESIHPFTDGNGRIGRALVAAVLRRRGLARVVTVPVAAALVAERGRYFWHLERYRRGAVDEWIRDLAIAIGTVCDEATLTALLLDEVAADRAAGACSRGPHAVVGRALVDDPVLTEERLELLLDGDEQAIDVVTDDLCQAGVLRPVTERRRRRAWSTVAAADEIAAFGARVHAAVTQRANRVGW</sequence>
<dbReference type="GO" id="GO:0005524">
    <property type="term" value="F:ATP binding"/>
    <property type="evidence" value="ECO:0007669"/>
    <property type="project" value="UniProtKB-KW"/>
</dbReference>
<organism evidence="5 6">
    <name type="scientific">Curtobacterium pusillum</name>
    <dbReference type="NCBI Taxonomy" id="69373"/>
    <lineage>
        <taxon>Bacteria</taxon>
        <taxon>Bacillati</taxon>
        <taxon>Actinomycetota</taxon>
        <taxon>Actinomycetes</taxon>
        <taxon>Micrococcales</taxon>
        <taxon>Microbacteriaceae</taxon>
        <taxon>Curtobacterium</taxon>
    </lineage>
</organism>
<proteinExistence type="predicted"/>
<evidence type="ECO:0000256" key="3">
    <source>
        <dbReference type="SAM" id="MobiDB-lite"/>
    </source>
</evidence>
<dbReference type="InterPro" id="IPR036597">
    <property type="entry name" value="Fido-like_dom_sf"/>
</dbReference>
<dbReference type="InterPro" id="IPR003812">
    <property type="entry name" value="Fido"/>
</dbReference>
<feature type="region of interest" description="Disordered" evidence="3">
    <location>
        <begin position="18"/>
        <end position="40"/>
    </location>
</feature>
<dbReference type="RefSeq" id="WP_182516571.1">
    <property type="nucleotide sequence ID" value="NZ_JACGXP010000004.1"/>
</dbReference>
<dbReference type="PANTHER" id="PTHR13504">
    <property type="entry name" value="FIDO DOMAIN-CONTAINING PROTEIN DDB_G0283145"/>
    <property type="match status" value="1"/>
</dbReference>
<accession>A0AAW3T9N8</accession>
<dbReference type="SUPFAM" id="SSF140931">
    <property type="entry name" value="Fic-like"/>
    <property type="match status" value="1"/>
</dbReference>
<evidence type="ECO:0000313" key="5">
    <source>
        <dbReference type="EMBL" id="MBA8991459.1"/>
    </source>
</evidence>